<dbReference type="GO" id="GO:0022841">
    <property type="term" value="F:potassium ion leak channel activity"/>
    <property type="evidence" value="ECO:0007669"/>
    <property type="project" value="TreeGrafter"/>
</dbReference>
<keyword evidence="3 8" id="KW-0812">Transmembrane</keyword>
<feature type="domain" description="Potassium channel" evidence="11">
    <location>
        <begin position="76"/>
        <end position="141"/>
    </location>
</feature>
<dbReference type="Pfam" id="PF07885">
    <property type="entry name" value="Ion_trans_2"/>
    <property type="match status" value="2"/>
</dbReference>
<evidence type="ECO:0000256" key="2">
    <source>
        <dbReference type="ARBA" id="ARBA00022448"/>
    </source>
</evidence>
<dbReference type="AlphaFoldDB" id="A0AAV2PKC1"/>
<evidence type="ECO:0000259" key="11">
    <source>
        <dbReference type="Pfam" id="PF07885"/>
    </source>
</evidence>
<dbReference type="PANTHER" id="PTHR11003:SF338">
    <property type="entry name" value="PROTEIN CBG03693"/>
    <property type="match status" value="1"/>
</dbReference>
<comment type="similarity">
    <text evidence="8">Belongs to the two pore domain potassium channel (TC 1.A.1.8) family.</text>
</comment>
<feature type="domain" description="Potassium channel" evidence="11">
    <location>
        <begin position="176"/>
        <end position="254"/>
    </location>
</feature>
<evidence type="ECO:0000256" key="3">
    <source>
        <dbReference type="ARBA" id="ARBA00022692"/>
    </source>
</evidence>
<keyword evidence="13" id="KW-1185">Reference proteome</keyword>
<feature type="transmembrane region" description="Helical" evidence="10">
    <location>
        <begin position="198"/>
        <end position="216"/>
    </location>
</feature>
<evidence type="ECO:0000313" key="12">
    <source>
        <dbReference type="EMBL" id="CAL4059225.1"/>
    </source>
</evidence>
<dbReference type="Proteomes" id="UP001497623">
    <property type="component" value="Unassembled WGS sequence"/>
</dbReference>
<keyword evidence="7 8" id="KW-0407">Ion channel</keyword>
<keyword evidence="5 8" id="KW-0406">Ion transport</keyword>
<sequence length="633" mass="72544">MNKKEWIVLLLLYLLYLLLGSVAFLFLELPKEQRDRQALIGVKKGIIDAVNNISAEYVSSMEDVMSAVSGECGHDFLDLGEEEPMTWNLWNSFFFTFTVITTIGYGHMSPSTPWGKVFCIIYAIVGVPFNGILFTTLADFFYTKIVLGYGKIRQREYDSTLRVLLDSIKLLLPGLIVFFFLPSALFMYLEEEWSYLDAFYFSFITLSTIGFGDYVAGRAEGDPWLWLYKFAIFIWITFGLGYLIMIITFITKALGHKKVIRMEKRLAKALKKHAGKVNNSMQNDLRRLREIMSAMIVMENKRRQEEENDMDGQINSGFTMSSDAQPSPNLSEHKHVQELLEQISELPGQANNPIRRAHSDASLYHNKKPSRFSAVPLESVKYFFTMAETLLQEQQVSNYREADKAAHDLVIETITDDCDEDYNNIDPEAAASNDPDKDSNDSLEMNKKIGYENEAYIDEEDILHKGVSNSTIFDKKKNQFQQLDFHKFNSHDNGINKFNASTFSEILDKLECIYCNEKKSGSNPFANQKTDSLQNRRTSFSDMLNLYCNHHSHLHNINKRRHSIPYLRNVSVATEATNLSETPTTDLDSPQIFPLPTINFKSSPSVLEQNSEKQAQLQSTNLEFQTLDNKDEK</sequence>
<feature type="transmembrane region" description="Helical" evidence="10">
    <location>
        <begin position="6"/>
        <end position="27"/>
    </location>
</feature>
<feature type="compositionally biased region" description="Basic and acidic residues" evidence="9">
    <location>
        <begin position="434"/>
        <end position="443"/>
    </location>
</feature>
<name>A0AAV2PKC1_MEGNR</name>
<feature type="transmembrane region" description="Helical" evidence="10">
    <location>
        <begin position="163"/>
        <end position="186"/>
    </location>
</feature>
<evidence type="ECO:0000256" key="6">
    <source>
        <dbReference type="ARBA" id="ARBA00023136"/>
    </source>
</evidence>
<dbReference type="EMBL" id="CAXKWB010000092">
    <property type="protein sequence ID" value="CAL4059225.1"/>
    <property type="molecule type" value="Genomic_DNA"/>
</dbReference>
<dbReference type="InterPro" id="IPR003280">
    <property type="entry name" value="2pore_dom_K_chnl"/>
</dbReference>
<feature type="transmembrane region" description="Helical" evidence="10">
    <location>
        <begin position="120"/>
        <end position="142"/>
    </location>
</feature>
<evidence type="ECO:0000256" key="5">
    <source>
        <dbReference type="ARBA" id="ARBA00023065"/>
    </source>
</evidence>
<feature type="transmembrane region" description="Helical" evidence="10">
    <location>
        <begin position="228"/>
        <end position="250"/>
    </location>
</feature>
<evidence type="ECO:0000256" key="1">
    <source>
        <dbReference type="ARBA" id="ARBA00004141"/>
    </source>
</evidence>
<feature type="region of interest" description="Disordered" evidence="9">
    <location>
        <begin position="421"/>
        <end position="443"/>
    </location>
</feature>
<dbReference type="GO" id="GO:0015271">
    <property type="term" value="F:outward rectifier potassium channel activity"/>
    <property type="evidence" value="ECO:0007669"/>
    <property type="project" value="TreeGrafter"/>
</dbReference>
<evidence type="ECO:0000256" key="10">
    <source>
        <dbReference type="SAM" id="Phobius"/>
    </source>
</evidence>
<evidence type="ECO:0000256" key="9">
    <source>
        <dbReference type="SAM" id="MobiDB-lite"/>
    </source>
</evidence>
<comment type="subcellular location">
    <subcellularLocation>
        <location evidence="1">Membrane</location>
        <topology evidence="1">Multi-pass membrane protein</topology>
    </subcellularLocation>
</comment>
<keyword evidence="4 10" id="KW-1133">Transmembrane helix</keyword>
<dbReference type="Gene3D" id="1.10.287.70">
    <property type="match status" value="1"/>
</dbReference>
<proteinExistence type="inferred from homology"/>
<evidence type="ECO:0000256" key="8">
    <source>
        <dbReference type="RuleBase" id="RU003857"/>
    </source>
</evidence>
<keyword evidence="6 10" id="KW-0472">Membrane</keyword>
<evidence type="ECO:0000313" key="13">
    <source>
        <dbReference type="Proteomes" id="UP001497623"/>
    </source>
</evidence>
<keyword evidence="2 8" id="KW-0813">Transport</keyword>
<dbReference type="InterPro" id="IPR013099">
    <property type="entry name" value="K_chnl_dom"/>
</dbReference>
<protein>
    <recommendedName>
        <fullName evidence="11">Potassium channel domain-containing protein</fullName>
    </recommendedName>
</protein>
<organism evidence="12 13">
    <name type="scientific">Meganyctiphanes norvegica</name>
    <name type="common">Northern krill</name>
    <name type="synonym">Thysanopoda norvegica</name>
    <dbReference type="NCBI Taxonomy" id="48144"/>
    <lineage>
        <taxon>Eukaryota</taxon>
        <taxon>Metazoa</taxon>
        <taxon>Ecdysozoa</taxon>
        <taxon>Arthropoda</taxon>
        <taxon>Crustacea</taxon>
        <taxon>Multicrustacea</taxon>
        <taxon>Malacostraca</taxon>
        <taxon>Eumalacostraca</taxon>
        <taxon>Eucarida</taxon>
        <taxon>Euphausiacea</taxon>
        <taxon>Euphausiidae</taxon>
        <taxon>Meganyctiphanes</taxon>
    </lineage>
</organism>
<dbReference type="SUPFAM" id="SSF81324">
    <property type="entry name" value="Voltage-gated potassium channels"/>
    <property type="match status" value="2"/>
</dbReference>
<dbReference type="PANTHER" id="PTHR11003">
    <property type="entry name" value="POTASSIUM CHANNEL, SUBFAMILY K"/>
    <property type="match status" value="1"/>
</dbReference>
<feature type="region of interest" description="Disordered" evidence="9">
    <location>
        <begin position="608"/>
        <end position="633"/>
    </location>
</feature>
<reference evidence="12 13" key="1">
    <citation type="submission" date="2024-05" db="EMBL/GenBank/DDBJ databases">
        <authorList>
            <person name="Wallberg A."/>
        </authorList>
    </citation>
    <scope>NUCLEOTIDE SEQUENCE [LARGE SCALE GENOMIC DNA]</scope>
</reference>
<evidence type="ECO:0000256" key="4">
    <source>
        <dbReference type="ARBA" id="ARBA00022989"/>
    </source>
</evidence>
<accession>A0AAV2PKC1</accession>
<dbReference type="GO" id="GO:0030322">
    <property type="term" value="P:stabilization of membrane potential"/>
    <property type="evidence" value="ECO:0007669"/>
    <property type="project" value="TreeGrafter"/>
</dbReference>
<dbReference type="PRINTS" id="PR01333">
    <property type="entry name" value="2POREKCHANEL"/>
</dbReference>
<dbReference type="GO" id="GO:0005886">
    <property type="term" value="C:plasma membrane"/>
    <property type="evidence" value="ECO:0007669"/>
    <property type="project" value="TreeGrafter"/>
</dbReference>
<comment type="caution">
    <text evidence="12">The sequence shown here is derived from an EMBL/GenBank/DDBJ whole genome shotgun (WGS) entry which is preliminary data.</text>
</comment>
<feature type="transmembrane region" description="Helical" evidence="10">
    <location>
        <begin position="89"/>
        <end position="108"/>
    </location>
</feature>
<feature type="compositionally biased region" description="Polar residues" evidence="9">
    <location>
        <begin position="608"/>
        <end position="627"/>
    </location>
</feature>
<evidence type="ECO:0000256" key="7">
    <source>
        <dbReference type="ARBA" id="ARBA00023303"/>
    </source>
</evidence>
<gene>
    <name evidence="12" type="ORF">MNOR_LOCUS424</name>
</gene>